<dbReference type="AlphaFoldDB" id="R4WMR7"/>
<evidence type="ECO:0000313" key="3">
    <source>
        <dbReference type="Proteomes" id="UP000013966"/>
    </source>
</evidence>
<dbReference type="InterPro" id="IPR038765">
    <property type="entry name" value="Papain-like_cys_pep_sf"/>
</dbReference>
<keyword evidence="3" id="KW-1185">Reference proteome</keyword>
<dbReference type="KEGG" id="buo:BRPE64_BCDS11330"/>
<dbReference type="OrthoDB" id="5438043at2"/>
<dbReference type="PATRIC" id="fig|758793.3.peg.4042"/>
<dbReference type="Gene3D" id="3.10.620.30">
    <property type="match status" value="1"/>
</dbReference>
<name>R4WMR7_9BURK</name>
<reference evidence="2 3" key="2">
    <citation type="journal article" date="2018" name="Int. J. Syst. Evol. Microbiol.">
        <title>Burkholderia insecticola sp. nov., a gut symbiotic bacterium of the bean bug Riptortus pedestris.</title>
        <authorList>
            <person name="Takeshita K."/>
            <person name="Tamaki H."/>
            <person name="Ohbayashi T."/>
            <person name="Meng X.-Y."/>
            <person name="Sone T."/>
            <person name="Mitani Y."/>
            <person name="Peeters C."/>
            <person name="Kikuchi Y."/>
            <person name="Vandamme P."/>
        </authorList>
    </citation>
    <scope>NUCLEOTIDE SEQUENCE [LARGE SCALE GENOMIC DNA]</scope>
    <source>
        <strain evidence="2">RPE64</strain>
    </source>
</reference>
<gene>
    <name evidence="2" type="ORF">BRPE64_BCDS11330</name>
</gene>
<dbReference type="EMBL" id="AP013059">
    <property type="protein sequence ID" value="BAN25794.1"/>
    <property type="molecule type" value="Genomic_DNA"/>
</dbReference>
<dbReference type="Pfam" id="PF01841">
    <property type="entry name" value="Transglut_core"/>
    <property type="match status" value="1"/>
</dbReference>
<accession>R4WMR7</accession>
<proteinExistence type="predicted"/>
<reference evidence="2 3" key="1">
    <citation type="journal article" date="2013" name="Genome Announc.">
        <title>Complete Genome Sequence of Burkholderia sp. Strain RPE64, Bacterial Symbiont of the Bean Bug Riptortus pedestris.</title>
        <authorList>
            <person name="Shibata T.F."/>
            <person name="Maeda T."/>
            <person name="Nikoh N."/>
            <person name="Yamaguchi K."/>
            <person name="Oshima K."/>
            <person name="Hattori M."/>
            <person name="Nishiyama T."/>
            <person name="Hasebe M."/>
            <person name="Fukatsu T."/>
            <person name="Kikuchi Y."/>
            <person name="Shigenobu S."/>
        </authorList>
    </citation>
    <scope>NUCLEOTIDE SEQUENCE [LARGE SCALE GENOMIC DNA]</scope>
</reference>
<dbReference type="Proteomes" id="UP000013966">
    <property type="component" value="Chromosome 2"/>
</dbReference>
<dbReference type="InterPro" id="IPR002931">
    <property type="entry name" value="Transglutaminase-like"/>
</dbReference>
<evidence type="ECO:0000259" key="1">
    <source>
        <dbReference type="SMART" id="SM00460"/>
    </source>
</evidence>
<dbReference type="RefSeq" id="WP_016355223.1">
    <property type="nucleotide sequence ID" value="NC_021294.1"/>
</dbReference>
<dbReference type="SUPFAM" id="SSF54001">
    <property type="entry name" value="Cysteine proteinases"/>
    <property type="match status" value="1"/>
</dbReference>
<dbReference type="STRING" id="758793.BRPE64_BCDS11330"/>
<protein>
    <submittedName>
        <fullName evidence="2">Transglutaminase domain protein</fullName>
    </submittedName>
</protein>
<dbReference type="Pfam" id="PF08379">
    <property type="entry name" value="Bact_transglu_N"/>
    <property type="match status" value="1"/>
</dbReference>
<dbReference type="HOGENOM" id="CLU_008973_1_2_4"/>
<dbReference type="SMART" id="SM00460">
    <property type="entry name" value="TGc"/>
    <property type="match status" value="1"/>
</dbReference>
<dbReference type="PANTHER" id="PTHR33490:SF6">
    <property type="entry name" value="SLL1049 PROTEIN"/>
    <property type="match status" value="1"/>
</dbReference>
<dbReference type="InterPro" id="IPR013589">
    <property type="entry name" value="Bac_transglu_N"/>
</dbReference>
<sequence>MLLTIRHDIRYCYAAPVTYSIRQYRVTPASGSSQIVRHWHVDAPGKLDHARDAYGNALQTLVLTKPHREICVSASGEVETETLADGRLFDEAGPIPLEHFTCATVLTAPDAAIRELARRAPAPDTPAACIVLAERIEESVRYVNESAQATGSAAEALARGAGTAQDHAHLMLACCRVRGVPARCVSGYFAADGQENGTAHAWVDIWVEHGWITLDVTQAAFADERHCRLAVARDYESAAPERGARVGGKEETLTVSVGIDARPDQ</sequence>
<organism evidence="2 3">
    <name type="scientific">Caballeronia insecticola</name>
    <dbReference type="NCBI Taxonomy" id="758793"/>
    <lineage>
        <taxon>Bacteria</taxon>
        <taxon>Pseudomonadati</taxon>
        <taxon>Pseudomonadota</taxon>
        <taxon>Betaproteobacteria</taxon>
        <taxon>Burkholderiales</taxon>
        <taxon>Burkholderiaceae</taxon>
        <taxon>Caballeronia</taxon>
    </lineage>
</organism>
<evidence type="ECO:0000313" key="2">
    <source>
        <dbReference type="EMBL" id="BAN25794.1"/>
    </source>
</evidence>
<dbReference type="PANTHER" id="PTHR33490">
    <property type="entry name" value="BLR5614 PROTEIN-RELATED"/>
    <property type="match status" value="1"/>
</dbReference>
<feature type="domain" description="Transglutaminase-like" evidence="1">
    <location>
        <begin position="156"/>
        <end position="218"/>
    </location>
</feature>